<proteinExistence type="predicted"/>
<gene>
    <name evidence="3" type="ORF">OTI717_LOCUS9053</name>
</gene>
<feature type="domain" description="Srp40 C-terminal" evidence="2">
    <location>
        <begin position="131"/>
        <end position="206"/>
    </location>
</feature>
<feature type="compositionally biased region" description="Polar residues" evidence="1">
    <location>
        <begin position="100"/>
        <end position="116"/>
    </location>
</feature>
<protein>
    <recommendedName>
        <fullName evidence="2">Srp40 C-terminal domain-containing protein</fullName>
    </recommendedName>
</protein>
<dbReference type="Pfam" id="PF05022">
    <property type="entry name" value="SRP40_C"/>
    <property type="match status" value="1"/>
</dbReference>
<evidence type="ECO:0000256" key="1">
    <source>
        <dbReference type="SAM" id="MobiDB-lite"/>
    </source>
</evidence>
<evidence type="ECO:0000313" key="3">
    <source>
        <dbReference type="EMBL" id="CAF3645125.1"/>
    </source>
</evidence>
<dbReference type="EMBL" id="CAJOAX010000751">
    <property type="protein sequence ID" value="CAF3645125.1"/>
    <property type="molecule type" value="Genomic_DNA"/>
</dbReference>
<dbReference type="GO" id="GO:0005654">
    <property type="term" value="C:nucleoplasm"/>
    <property type="evidence" value="ECO:0007669"/>
    <property type="project" value="TreeGrafter"/>
</dbReference>
<sequence length="211" mass="23733">MNIWLLGTIKLHEKVISYIPFDARRVRLQNGLGDFGNEDWLSYPTESFLIVFFILNQSIFFHSGSAITKPSVTSVNGNSALKRKASSSSSSSDSEEEKQSNNVSVNNTIKTNNDEMTVSKDNGKQKRQSSPFRRVREEDADQNYLQKIGKNAFEHKAGARGSWGEKANADLKNTRGKSFRHEKTKKKRGSYHGGKIDSVNSFSIKFDDSDD</sequence>
<organism evidence="3 4">
    <name type="scientific">Rotaria sordida</name>
    <dbReference type="NCBI Taxonomy" id="392033"/>
    <lineage>
        <taxon>Eukaryota</taxon>
        <taxon>Metazoa</taxon>
        <taxon>Spiralia</taxon>
        <taxon>Gnathifera</taxon>
        <taxon>Rotifera</taxon>
        <taxon>Eurotatoria</taxon>
        <taxon>Bdelloidea</taxon>
        <taxon>Philodinida</taxon>
        <taxon>Philodinidae</taxon>
        <taxon>Rotaria</taxon>
    </lineage>
</organism>
<evidence type="ECO:0000259" key="2">
    <source>
        <dbReference type="Pfam" id="PF05022"/>
    </source>
</evidence>
<reference evidence="3" key="1">
    <citation type="submission" date="2021-02" db="EMBL/GenBank/DDBJ databases">
        <authorList>
            <person name="Nowell W R."/>
        </authorList>
    </citation>
    <scope>NUCLEOTIDE SEQUENCE</scope>
</reference>
<accession>A0A818QS14</accession>
<comment type="caution">
    <text evidence="3">The sequence shown here is derived from an EMBL/GenBank/DDBJ whole genome shotgun (WGS) entry which is preliminary data.</text>
</comment>
<dbReference type="PANTHER" id="PTHR23216">
    <property type="entry name" value="NUCLEOLAR AND COILED-BODY PHOSPHOPROTEIN 1"/>
    <property type="match status" value="1"/>
</dbReference>
<evidence type="ECO:0000313" key="4">
    <source>
        <dbReference type="Proteomes" id="UP000663823"/>
    </source>
</evidence>
<dbReference type="InterPro" id="IPR039191">
    <property type="entry name" value="Nopp140-like"/>
</dbReference>
<name>A0A818QS14_9BILA</name>
<dbReference type="GO" id="GO:0005730">
    <property type="term" value="C:nucleolus"/>
    <property type="evidence" value="ECO:0007669"/>
    <property type="project" value="InterPro"/>
</dbReference>
<feature type="compositionally biased region" description="Basic residues" evidence="1">
    <location>
        <begin position="174"/>
        <end position="190"/>
    </location>
</feature>
<dbReference type="Proteomes" id="UP000663823">
    <property type="component" value="Unassembled WGS sequence"/>
</dbReference>
<feature type="region of interest" description="Disordered" evidence="1">
    <location>
        <begin position="72"/>
        <end position="141"/>
    </location>
</feature>
<dbReference type="PANTHER" id="PTHR23216:SF1">
    <property type="entry name" value="NUCLEOLAR AND COILED-BODY PHOSPHOPROTEIN 1"/>
    <property type="match status" value="1"/>
</dbReference>
<dbReference type="AlphaFoldDB" id="A0A818QS14"/>
<feature type="region of interest" description="Disordered" evidence="1">
    <location>
        <begin position="156"/>
        <end position="198"/>
    </location>
</feature>
<dbReference type="InterPro" id="IPR007718">
    <property type="entry name" value="Srp40_C"/>
</dbReference>